<dbReference type="InterPro" id="IPR035965">
    <property type="entry name" value="PAS-like_dom_sf"/>
</dbReference>
<dbReference type="KEGG" id="saz:Sama_0654"/>
<dbReference type="OrthoDB" id="9765776at2"/>
<dbReference type="SMART" id="SM00091">
    <property type="entry name" value="PAS"/>
    <property type="match status" value="2"/>
</dbReference>
<dbReference type="SUPFAM" id="SSF55785">
    <property type="entry name" value="PYP-like sensor domain (PAS domain)"/>
    <property type="match status" value="2"/>
</dbReference>
<feature type="domain" description="Methyl-accepting transducer" evidence="2">
    <location>
        <begin position="265"/>
        <end position="438"/>
    </location>
</feature>
<dbReference type="NCBIfam" id="TIGR00229">
    <property type="entry name" value="sensory_box"/>
    <property type="match status" value="2"/>
</dbReference>
<dbReference type="HOGENOM" id="CLU_000445_107_26_6"/>
<dbReference type="eggNOG" id="COG0840">
    <property type="taxonomic scope" value="Bacteria"/>
</dbReference>
<dbReference type="PROSITE" id="PS50112">
    <property type="entry name" value="PAS"/>
    <property type="match status" value="2"/>
</dbReference>
<proteinExistence type="predicted"/>
<dbReference type="Gene3D" id="3.30.450.20">
    <property type="entry name" value="PAS domain"/>
    <property type="match status" value="2"/>
</dbReference>
<evidence type="ECO:0000256" key="1">
    <source>
        <dbReference type="PROSITE-ProRule" id="PRU00284"/>
    </source>
</evidence>
<evidence type="ECO:0000259" key="2">
    <source>
        <dbReference type="PROSITE" id="PS50111"/>
    </source>
</evidence>
<organism evidence="5 6">
    <name type="scientific">Shewanella amazonensis (strain ATCC BAA-1098 / SB2B)</name>
    <dbReference type="NCBI Taxonomy" id="326297"/>
    <lineage>
        <taxon>Bacteria</taxon>
        <taxon>Pseudomonadati</taxon>
        <taxon>Pseudomonadota</taxon>
        <taxon>Gammaproteobacteria</taxon>
        <taxon>Alteromonadales</taxon>
        <taxon>Shewanellaceae</taxon>
        <taxon>Shewanella</taxon>
    </lineage>
</organism>
<dbReference type="EMBL" id="CP000507">
    <property type="protein sequence ID" value="ABL98862.1"/>
    <property type="molecule type" value="Genomic_DNA"/>
</dbReference>
<dbReference type="AlphaFoldDB" id="A1S3A6"/>
<dbReference type="PANTHER" id="PTHR24422:SF10">
    <property type="entry name" value="CHEMOTAXIS PROTEIN METHYLTRANSFERASE 2"/>
    <property type="match status" value="1"/>
</dbReference>
<dbReference type="GO" id="GO:0007165">
    <property type="term" value="P:signal transduction"/>
    <property type="evidence" value="ECO:0007669"/>
    <property type="project" value="UniProtKB-KW"/>
</dbReference>
<protein>
    <submittedName>
        <fullName evidence="5">Putative methyl-accepting chemotaxis sensory transducer</fullName>
    </submittedName>
</protein>
<dbReference type="CDD" id="cd00130">
    <property type="entry name" value="PAS"/>
    <property type="match status" value="2"/>
</dbReference>
<dbReference type="InterPro" id="IPR013655">
    <property type="entry name" value="PAS_fold_3"/>
</dbReference>
<dbReference type="InterPro" id="IPR050903">
    <property type="entry name" value="Bact_Chemotaxis_MeTrfase"/>
</dbReference>
<name>A1S3A6_SHEAM</name>
<dbReference type="InterPro" id="IPR000700">
    <property type="entry name" value="PAS-assoc_C"/>
</dbReference>
<gene>
    <name evidence="5" type="ordered locus">Sama_0654</name>
</gene>
<keyword evidence="1" id="KW-0807">Transducer</keyword>
<dbReference type="GO" id="GO:0016020">
    <property type="term" value="C:membrane"/>
    <property type="evidence" value="ECO:0007669"/>
    <property type="project" value="InterPro"/>
</dbReference>
<dbReference type="InterPro" id="IPR000014">
    <property type="entry name" value="PAS"/>
</dbReference>
<feature type="domain" description="PAS" evidence="3">
    <location>
        <begin position="39"/>
        <end position="63"/>
    </location>
</feature>
<dbReference type="PROSITE" id="PS50111">
    <property type="entry name" value="CHEMOTAXIS_TRANSDUC_2"/>
    <property type="match status" value="1"/>
</dbReference>
<feature type="domain" description="PAC" evidence="4">
    <location>
        <begin position="90"/>
        <end position="144"/>
    </location>
</feature>
<evidence type="ECO:0000259" key="4">
    <source>
        <dbReference type="PROSITE" id="PS50113"/>
    </source>
</evidence>
<evidence type="ECO:0000313" key="6">
    <source>
        <dbReference type="Proteomes" id="UP000009175"/>
    </source>
</evidence>
<dbReference type="SUPFAM" id="SSF58104">
    <property type="entry name" value="Methyl-accepting chemotaxis protein (MCP) signaling domain"/>
    <property type="match status" value="1"/>
</dbReference>
<dbReference type="GO" id="GO:0006935">
    <property type="term" value="P:chemotaxis"/>
    <property type="evidence" value="ECO:0007669"/>
    <property type="project" value="UniProtKB-ARBA"/>
</dbReference>
<evidence type="ECO:0000313" key="5">
    <source>
        <dbReference type="EMBL" id="ABL98862.1"/>
    </source>
</evidence>
<dbReference type="InterPro" id="IPR001610">
    <property type="entry name" value="PAC"/>
</dbReference>
<reference evidence="5 6" key="1">
    <citation type="submission" date="2006-12" db="EMBL/GenBank/DDBJ databases">
        <title>Complete sequence of Shewanella amazonensis SB2B.</title>
        <authorList>
            <consortium name="US DOE Joint Genome Institute"/>
            <person name="Copeland A."/>
            <person name="Lucas S."/>
            <person name="Lapidus A."/>
            <person name="Barry K."/>
            <person name="Detter J.C."/>
            <person name="Glavina del Rio T."/>
            <person name="Hammon N."/>
            <person name="Israni S."/>
            <person name="Dalin E."/>
            <person name="Tice H."/>
            <person name="Pitluck S."/>
            <person name="Munk A.C."/>
            <person name="Brettin T."/>
            <person name="Bruce D."/>
            <person name="Han C."/>
            <person name="Tapia R."/>
            <person name="Gilna P."/>
            <person name="Schmutz J."/>
            <person name="Larimer F."/>
            <person name="Land M."/>
            <person name="Hauser L."/>
            <person name="Kyrpides N."/>
            <person name="Mikhailova N."/>
            <person name="Fredrickson J."/>
            <person name="Richardson P."/>
        </authorList>
    </citation>
    <scope>NUCLEOTIDE SEQUENCE [LARGE SCALE GENOMIC DNA]</scope>
    <source>
        <strain evidence="6">ATCC BAA-1098 / SB2B</strain>
    </source>
</reference>
<dbReference type="SMART" id="SM00086">
    <property type="entry name" value="PAC"/>
    <property type="match status" value="2"/>
</dbReference>
<dbReference type="Gene3D" id="1.10.287.950">
    <property type="entry name" value="Methyl-accepting chemotaxis protein"/>
    <property type="match status" value="1"/>
</dbReference>
<evidence type="ECO:0000259" key="3">
    <source>
        <dbReference type="PROSITE" id="PS50112"/>
    </source>
</evidence>
<dbReference type="STRING" id="326297.Sama_0654"/>
<keyword evidence="6" id="KW-1185">Reference proteome</keyword>
<dbReference type="Proteomes" id="UP000009175">
    <property type="component" value="Chromosome"/>
</dbReference>
<feature type="domain" description="PAC" evidence="4">
    <location>
        <begin position="212"/>
        <end position="266"/>
    </location>
</feature>
<sequence>MFNQKLKQSLASYRSEIQRYQARAAAVSASTAMIEFLPDGTIVTANDNFLSLVGYRLEDIQGKHHRIFCTPEYANSHEYKAFWRSLAAGEHASGRFLRLGRDGKNLWLGASYNPIRNEEGKVVSVLKLAADVTEIVEIENEQQSMINAIDRSMAVIEFTTDGEVIRANENFLAVTGYRLDEIKGKHHRLFCAPEYAASQEYKHFWSRLNQGEFFTGRFQRQDKLGRTIWLSATYNPVYDARGELYKIVKFANDITERVNQQQAESAAAVLAYDIALTTDANARSGAQVVQSTVEVVRGIAEEINLAARGIEDVSNQSEKIGNIVQTIRSIADQTNLLALNAAIEAARAGEQGRGFAVVADEVRSLAARTANATVEIVDVVRQNQVLSQAAVANMEQSKHKVEQGVALAVEAGEAIEQIREGAQQVVAAVQEFKLQLDK</sequence>
<accession>A1S3A6</accession>
<feature type="domain" description="PAS" evidence="3">
    <location>
        <begin position="141"/>
        <end position="185"/>
    </location>
</feature>
<dbReference type="PROSITE" id="PS50113">
    <property type="entry name" value="PAC"/>
    <property type="match status" value="2"/>
</dbReference>
<dbReference type="Pfam" id="PF08447">
    <property type="entry name" value="PAS_3"/>
    <property type="match status" value="2"/>
</dbReference>
<dbReference type="SMART" id="SM00283">
    <property type="entry name" value="MA"/>
    <property type="match status" value="1"/>
</dbReference>
<dbReference type="CDD" id="cd11386">
    <property type="entry name" value="MCP_signal"/>
    <property type="match status" value="1"/>
</dbReference>
<dbReference type="Pfam" id="PF00015">
    <property type="entry name" value="MCPsignal"/>
    <property type="match status" value="1"/>
</dbReference>
<dbReference type="PANTHER" id="PTHR24422">
    <property type="entry name" value="CHEMOTAXIS PROTEIN METHYLTRANSFERASE"/>
    <property type="match status" value="1"/>
</dbReference>
<dbReference type="InterPro" id="IPR004089">
    <property type="entry name" value="MCPsignal_dom"/>
</dbReference>